<name>A0A2J8QA51_PANTR</name>
<dbReference type="Gene3D" id="2.60.40.10">
    <property type="entry name" value="Immunoglobulins"/>
    <property type="match status" value="1"/>
</dbReference>
<gene>
    <name evidence="2" type="ORF">CK820_G0035904</name>
</gene>
<dbReference type="InterPro" id="IPR040901">
    <property type="entry name" value="LIFR_N"/>
</dbReference>
<organism evidence="2 3">
    <name type="scientific">Pan troglodytes</name>
    <name type="common">Chimpanzee</name>
    <dbReference type="NCBI Taxonomy" id="9598"/>
    <lineage>
        <taxon>Eukaryota</taxon>
        <taxon>Metazoa</taxon>
        <taxon>Chordata</taxon>
        <taxon>Craniata</taxon>
        <taxon>Vertebrata</taxon>
        <taxon>Euteleostomi</taxon>
        <taxon>Mammalia</taxon>
        <taxon>Eutheria</taxon>
        <taxon>Euarchontoglires</taxon>
        <taxon>Primates</taxon>
        <taxon>Haplorrhini</taxon>
        <taxon>Catarrhini</taxon>
        <taxon>Hominidae</taxon>
        <taxon>Pan</taxon>
    </lineage>
</organism>
<dbReference type="InterPro" id="IPR013783">
    <property type="entry name" value="Ig-like_fold"/>
</dbReference>
<reference evidence="2 3" key="1">
    <citation type="submission" date="2017-12" db="EMBL/GenBank/DDBJ databases">
        <title>High-resolution comparative analysis of great ape genomes.</title>
        <authorList>
            <person name="Pollen A."/>
            <person name="Hastie A."/>
            <person name="Hormozdiari F."/>
            <person name="Dougherty M."/>
            <person name="Liu R."/>
            <person name="Chaisson M."/>
            <person name="Hoppe E."/>
            <person name="Hill C."/>
            <person name="Pang A."/>
            <person name="Hillier L."/>
            <person name="Baker C."/>
            <person name="Armstrong J."/>
            <person name="Shendure J."/>
            <person name="Paten B."/>
            <person name="Wilson R."/>
            <person name="Chao H."/>
            <person name="Schneider V."/>
            <person name="Ventura M."/>
            <person name="Kronenberg Z."/>
            <person name="Murali S."/>
            <person name="Gordon D."/>
            <person name="Cantsilieris S."/>
            <person name="Munson K."/>
            <person name="Nelson B."/>
            <person name="Raja A."/>
            <person name="Underwood J."/>
            <person name="Diekhans M."/>
            <person name="Fiddes I."/>
            <person name="Haussler D."/>
            <person name="Eichler E."/>
        </authorList>
    </citation>
    <scope>NUCLEOTIDE SEQUENCE [LARGE SCALE GENOMIC DNA]</scope>
    <source>
        <strain evidence="2">Yerkes chimp pedigree #C0471</strain>
    </source>
</reference>
<protein>
    <submittedName>
        <fullName evidence="2">LIFR isoform 8</fullName>
    </submittedName>
</protein>
<comment type="caution">
    <text evidence="2">The sequence shown here is derived from an EMBL/GenBank/DDBJ whole genome shotgun (WGS) entry which is preliminary data.</text>
</comment>
<dbReference type="Pfam" id="PF18207">
    <property type="entry name" value="LIFR_N"/>
    <property type="match status" value="1"/>
</dbReference>
<sequence>MMDIYVCLKRPSWMVDNKRMRTASNFQWLLSAFILLYLMNQVNSQKKGAPHDLKCVTNNLQVWNCSWKAPSGTGR</sequence>
<feature type="non-terminal residue" evidence="2">
    <location>
        <position position="75"/>
    </location>
</feature>
<evidence type="ECO:0000313" key="3">
    <source>
        <dbReference type="Proteomes" id="UP000236370"/>
    </source>
</evidence>
<evidence type="ECO:0000313" key="2">
    <source>
        <dbReference type="EMBL" id="PNI93142.1"/>
    </source>
</evidence>
<dbReference type="InterPro" id="IPR036116">
    <property type="entry name" value="FN3_sf"/>
</dbReference>
<evidence type="ECO:0000259" key="1">
    <source>
        <dbReference type="Pfam" id="PF18207"/>
    </source>
</evidence>
<accession>A0A2J8QA51</accession>
<proteinExistence type="predicted"/>
<dbReference type="Proteomes" id="UP000236370">
    <property type="component" value="Unassembled WGS sequence"/>
</dbReference>
<dbReference type="AlphaFoldDB" id="A0A2J8QA51"/>
<feature type="domain" description="Leukemia inhibitory factor receptor N-terminal" evidence="1">
    <location>
        <begin position="51"/>
        <end position="74"/>
    </location>
</feature>
<dbReference type="SUPFAM" id="SSF49265">
    <property type="entry name" value="Fibronectin type III"/>
    <property type="match status" value="1"/>
</dbReference>
<dbReference type="EMBL" id="NBAG03000055">
    <property type="protein sequence ID" value="PNI93142.1"/>
    <property type="molecule type" value="Genomic_DNA"/>
</dbReference>